<keyword evidence="3 5" id="KW-0808">Transferase</keyword>
<name>A0A917MDX5_9SPHI</name>
<evidence type="ECO:0000313" key="5">
    <source>
        <dbReference type="EMBL" id="GGG98196.1"/>
    </source>
</evidence>
<reference evidence="5" key="2">
    <citation type="submission" date="2020-09" db="EMBL/GenBank/DDBJ databases">
        <authorList>
            <person name="Sun Q."/>
            <person name="Zhou Y."/>
        </authorList>
    </citation>
    <scope>NUCLEOTIDE SEQUENCE</scope>
    <source>
        <strain evidence="5">CGMCC 1.12195</strain>
    </source>
</reference>
<dbReference type="PANTHER" id="PTHR43179:SF12">
    <property type="entry name" value="GALACTOFURANOSYLTRANSFERASE GLFT2"/>
    <property type="match status" value="1"/>
</dbReference>
<dbReference type="Gene3D" id="3.90.550.10">
    <property type="entry name" value="Spore Coat Polysaccharide Biosynthesis Protein SpsA, Chain A"/>
    <property type="match status" value="1"/>
</dbReference>
<sequence>MNHYPKVAVVILNWNGRFFLEKFLPSVYNSDYPNVEFIVGDNGSMDDSVEFVTTFYPAIRIVKNDSNLGFAGGYNAVLKAVEADYYVLLNSDVEVSANWITPVVELLETNPDMAAAQPKIRSYYLRDHFEHAGAAGGFMDHYGFPFCRGRMLHVLEKDLGQYDTPCELFWASGAAFFIKRQHWELSGGFDADFFAHMEEVDLCWRLQLAGYRIGYCPQSVVYHVGGGTLPSSNPRKTYLNFRNSLFMLQKNLPLLEAVWVVFARMWIDLLALIHFMVQGKFQDAWAVSRSHQRFFLDFFKTAKKRKRHGPKVRPLGMYRGSLVWAFYIQGKTLFGKLDRRRFL</sequence>
<evidence type="ECO:0000313" key="6">
    <source>
        <dbReference type="Proteomes" id="UP000660862"/>
    </source>
</evidence>
<gene>
    <name evidence="5" type="ORF">GCM10007415_37180</name>
</gene>
<comment type="caution">
    <text evidence="5">The sequence shown here is derived from an EMBL/GenBank/DDBJ whole genome shotgun (WGS) entry which is preliminary data.</text>
</comment>
<dbReference type="Pfam" id="PF00535">
    <property type="entry name" value="Glycos_transf_2"/>
    <property type="match status" value="1"/>
</dbReference>
<protein>
    <submittedName>
        <fullName evidence="5">Glycosyl transferase</fullName>
    </submittedName>
</protein>
<reference evidence="5" key="1">
    <citation type="journal article" date="2014" name="Int. J. Syst. Evol. Microbiol.">
        <title>Complete genome sequence of Corynebacterium casei LMG S-19264T (=DSM 44701T), isolated from a smear-ripened cheese.</title>
        <authorList>
            <consortium name="US DOE Joint Genome Institute (JGI-PGF)"/>
            <person name="Walter F."/>
            <person name="Albersmeier A."/>
            <person name="Kalinowski J."/>
            <person name="Ruckert C."/>
        </authorList>
    </citation>
    <scope>NUCLEOTIDE SEQUENCE</scope>
    <source>
        <strain evidence="5">CGMCC 1.12195</strain>
    </source>
</reference>
<evidence type="ECO:0000259" key="4">
    <source>
        <dbReference type="Pfam" id="PF00535"/>
    </source>
</evidence>
<dbReference type="Proteomes" id="UP000660862">
    <property type="component" value="Unassembled WGS sequence"/>
</dbReference>
<comment type="similarity">
    <text evidence="1">Belongs to the glycosyltransferase 2 family.</text>
</comment>
<feature type="domain" description="Glycosyltransferase 2-like" evidence="4">
    <location>
        <begin position="9"/>
        <end position="122"/>
    </location>
</feature>
<accession>A0A917MDX5</accession>
<dbReference type="PANTHER" id="PTHR43179">
    <property type="entry name" value="RHAMNOSYLTRANSFERASE WBBL"/>
    <property type="match status" value="1"/>
</dbReference>
<dbReference type="CDD" id="cd04186">
    <property type="entry name" value="GT_2_like_c"/>
    <property type="match status" value="1"/>
</dbReference>
<keyword evidence="2" id="KW-0328">Glycosyltransferase</keyword>
<evidence type="ECO:0000256" key="3">
    <source>
        <dbReference type="ARBA" id="ARBA00022679"/>
    </source>
</evidence>
<dbReference type="RefSeq" id="WP_188507586.1">
    <property type="nucleotide sequence ID" value="NZ_BMER01000004.1"/>
</dbReference>
<keyword evidence="6" id="KW-1185">Reference proteome</keyword>
<evidence type="ECO:0000256" key="2">
    <source>
        <dbReference type="ARBA" id="ARBA00022676"/>
    </source>
</evidence>
<dbReference type="EMBL" id="BMER01000004">
    <property type="protein sequence ID" value="GGG98196.1"/>
    <property type="molecule type" value="Genomic_DNA"/>
</dbReference>
<proteinExistence type="inferred from homology"/>
<dbReference type="InterPro" id="IPR001173">
    <property type="entry name" value="Glyco_trans_2-like"/>
</dbReference>
<organism evidence="5 6">
    <name type="scientific">Parapedobacter pyrenivorans</name>
    <dbReference type="NCBI Taxonomy" id="1305674"/>
    <lineage>
        <taxon>Bacteria</taxon>
        <taxon>Pseudomonadati</taxon>
        <taxon>Bacteroidota</taxon>
        <taxon>Sphingobacteriia</taxon>
        <taxon>Sphingobacteriales</taxon>
        <taxon>Sphingobacteriaceae</taxon>
        <taxon>Parapedobacter</taxon>
    </lineage>
</organism>
<dbReference type="InterPro" id="IPR029044">
    <property type="entry name" value="Nucleotide-diphossugar_trans"/>
</dbReference>
<evidence type="ECO:0000256" key="1">
    <source>
        <dbReference type="ARBA" id="ARBA00006739"/>
    </source>
</evidence>
<dbReference type="SUPFAM" id="SSF53448">
    <property type="entry name" value="Nucleotide-diphospho-sugar transferases"/>
    <property type="match status" value="1"/>
</dbReference>
<dbReference type="AlphaFoldDB" id="A0A917MDX5"/>
<dbReference type="GO" id="GO:0016757">
    <property type="term" value="F:glycosyltransferase activity"/>
    <property type="evidence" value="ECO:0007669"/>
    <property type="project" value="UniProtKB-KW"/>
</dbReference>